<gene>
    <name evidence="12" type="ORF">DW264_04430</name>
    <name evidence="11" type="ORF">DW856_13625</name>
    <name evidence="10" type="ORF">DW927_08225</name>
    <name evidence="7" type="ORF">ERS852572_01656</name>
    <name evidence="9" type="ORF">GCK47_08095</name>
    <name evidence="8" type="ORF">GMD50_10540</name>
</gene>
<dbReference type="GO" id="GO:0000166">
    <property type="term" value="F:nucleotide binding"/>
    <property type="evidence" value="ECO:0007669"/>
    <property type="project" value="UniProtKB-KW"/>
</dbReference>
<reference evidence="7 13" key="1">
    <citation type="submission" date="2015-09" db="EMBL/GenBank/DDBJ databases">
        <authorList>
            <consortium name="Pathogen Informatics"/>
        </authorList>
    </citation>
    <scope>NUCLEOTIDE SEQUENCE [LARGE SCALE GENOMIC DNA]</scope>
    <source>
        <strain evidence="7 13">2789STDY5834960</strain>
    </source>
</reference>
<dbReference type="Proteomes" id="UP000478483">
    <property type="component" value="Unassembled WGS sequence"/>
</dbReference>
<dbReference type="STRING" id="166486.ERS852572_01656"/>
<comment type="similarity">
    <text evidence="1">Belongs to the ribonucleoside diphosphate reductase class-2 family.</text>
</comment>
<evidence type="ECO:0000313" key="10">
    <source>
        <dbReference type="EMBL" id="RHA67700.1"/>
    </source>
</evidence>
<dbReference type="Proteomes" id="UP000283513">
    <property type="component" value="Unassembled WGS sequence"/>
</dbReference>
<evidence type="ECO:0000256" key="2">
    <source>
        <dbReference type="ARBA" id="ARBA00012274"/>
    </source>
</evidence>
<evidence type="ECO:0000313" key="16">
    <source>
        <dbReference type="Proteomes" id="UP000284465"/>
    </source>
</evidence>
<evidence type="ECO:0000256" key="4">
    <source>
        <dbReference type="ARBA" id="ARBA00022741"/>
    </source>
</evidence>
<keyword evidence="3" id="KW-0237">DNA synthesis</keyword>
<evidence type="ECO:0000313" key="18">
    <source>
        <dbReference type="Proteomes" id="UP000479531"/>
    </source>
</evidence>
<dbReference type="AlphaFoldDB" id="A0A173TQX9"/>
<proteinExistence type="inferred from homology"/>
<dbReference type="GO" id="GO:0004748">
    <property type="term" value="F:ribonucleoside-diphosphate reductase activity, thioredoxin disulfide as acceptor"/>
    <property type="evidence" value="ECO:0007669"/>
    <property type="project" value="UniProtKB-EC"/>
</dbReference>
<comment type="catalytic activity">
    <reaction evidence="5">
        <text>a 2'-deoxyribonucleoside 5'-diphosphate + [thioredoxin]-disulfide + H2O = a ribonucleoside 5'-diphosphate + [thioredoxin]-dithiol</text>
        <dbReference type="Rhea" id="RHEA:23252"/>
        <dbReference type="Rhea" id="RHEA-COMP:10698"/>
        <dbReference type="Rhea" id="RHEA-COMP:10700"/>
        <dbReference type="ChEBI" id="CHEBI:15377"/>
        <dbReference type="ChEBI" id="CHEBI:29950"/>
        <dbReference type="ChEBI" id="CHEBI:50058"/>
        <dbReference type="ChEBI" id="CHEBI:57930"/>
        <dbReference type="ChEBI" id="CHEBI:73316"/>
        <dbReference type="EC" id="1.17.4.1"/>
    </reaction>
</comment>
<dbReference type="NCBIfam" id="TIGR03905">
    <property type="entry name" value="TIGR03905_4_Cys"/>
    <property type="match status" value="1"/>
</dbReference>
<dbReference type="Pfam" id="PF12637">
    <property type="entry name" value="TSCPD"/>
    <property type="match status" value="1"/>
</dbReference>
<dbReference type="RefSeq" id="WP_006856710.1">
    <property type="nucleotide sequence ID" value="NZ_CABIYH010000011.1"/>
</dbReference>
<dbReference type="EC" id="1.17.4.1" evidence="2"/>
<dbReference type="EMBL" id="CYXZ01000011">
    <property type="protein sequence ID" value="CUN04457.1"/>
    <property type="molecule type" value="Genomic_DNA"/>
</dbReference>
<dbReference type="Proteomes" id="UP000479531">
    <property type="component" value="Unassembled WGS sequence"/>
</dbReference>
<sequence>MTYSYKTKGTCSTQIDLELDGNVVHNVKFTGGCNGNLQAIPKLVEGLTVEQVEEKIGGIRCGGRPTSCGDQLAKACREALEASQNA</sequence>
<reference evidence="8 17" key="3">
    <citation type="journal article" date="2019" name="Nat. Med.">
        <title>A library of human gut bacterial isolates paired with longitudinal multiomics data enables mechanistic microbiome research.</title>
        <authorList>
            <person name="Poyet M."/>
            <person name="Groussin M."/>
            <person name="Gibbons S.M."/>
            <person name="Avila-Pacheco J."/>
            <person name="Jiang X."/>
            <person name="Kearney S.M."/>
            <person name="Perrotta A.R."/>
            <person name="Berdy B."/>
            <person name="Zhao S."/>
            <person name="Lieberman T.D."/>
            <person name="Swanson P.K."/>
            <person name="Smith M."/>
            <person name="Roesemann S."/>
            <person name="Alexander J.E."/>
            <person name="Rich S.A."/>
            <person name="Livny J."/>
            <person name="Vlamakis H."/>
            <person name="Clish C."/>
            <person name="Bullock K."/>
            <person name="Deik A."/>
            <person name="Scott J."/>
            <person name="Pierce K.A."/>
            <person name="Xavier R.J."/>
            <person name="Alm E.J."/>
        </authorList>
    </citation>
    <scope>NUCLEOTIDE SEQUENCE [LARGE SCALE GENOMIC DNA]</scope>
    <source>
        <strain evidence="8 17">BIOML-A1</strain>
    </source>
</reference>
<evidence type="ECO:0000313" key="14">
    <source>
        <dbReference type="Proteomes" id="UP000283513"/>
    </source>
</evidence>
<evidence type="ECO:0000256" key="3">
    <source>
        <dbReference type="ARBA" id="ARBA00022634"/>
    </source>
</evidence>
<dbReference type="Proteomes" id="UP000284051">
    <property type="component" value="Unassembled WGS sequence"/>
</dbReference>
<dbReference type="OrthoDB" id="9801525at2"/>
<keyword evidence="4" id="KW-0547">Nucleotide-binding</keyword>
<dbReference type="Proteomes" id="UP000284465">
    <property type="component" value="Unassembled WGS sequence"/>
</dbReference>
<reference evidence="14 15" key="2">
    <citation type="submission" date="2018-08" db="EMBL/GenBank/DDBJ databases">
        <title>A genome reference for cultivated species of the human gut microbiota.</title>
        <authorList>
            <person name="Zou Y."/>
            <person name="Xue W."/>
            <person name="Luo G."/>
        </authorList>
    </citation>
    <scope>NUCLEOTIDE SEQUENCE [LARGE SCALE GENOMIC DNA]</scope>
    <source>
        <strain evidence="12 15">AM22-21LB</strain>
        <strain evidence="11 14">AM37-1AC</strain>
        <strain evidence="10 16">AM43-11</strain>
    </source>
</reference>
<protein>
    <recommendedName>
        <fullName evidence="2">ribonucleoside-diphosphate reductase</fullName>
        <ecNumber evidence="2">1.17.4.1</ecNumber>
    </recommendedName>
</protein>
<dbReference type="Proteomes" id="UP000095350">
    <property type="component" value="Unassembled WGS sequence"/>
</dbReference>
<evidence type="ECO:0000313" key="17">
    <source>
        <dbReference type="Proteomes" id="UP000478483"/>
    </source>
</evidence>
<name>A0A173TQX9_9FIRM</name>
<dbReference type="GeneID" id="61432005"/>
<dbReference type="InterPro" id="IPR024434">
    <property type="entry name" value="TSCPD_dom"/>
</dbReference>
<accession>A0A173TQX9</accession>
<evidence type="ECO:0000313" key="11">
    <source>
        <dbReference type="EMBL" id="RHC15752.1"/>
    </source>
</evidence>
<dbReference type="GO" id="GO:0071897">
    <property type="term" value="P:DNA biosynthetic process"/>
    <property type="evidence" value="ECO:0007669"/>
    <property type="project" value="UniProtKB-KW"/>
</dbReference>
<evidence type="ECO:0000313" key="13">
    <source>
        <dbReference type="Proteomes" id="UP000095350"/>
    </source>
</evidence>
<dbReference type="EMBL" id="QSHO01000012">
    <property type="protein sequence ID" value="RHC15752.1"/>
    <property type="molecule type" value="Genomic_DNA"/>
</dbReference>
<feature type="domain" description="TSCPD" evidence="6">
    <location>
        <begin position="5"/>
        <end position="79"/>
    </location>
</feature>
<dbReference type="EMBL" id="WGGT01000008">
    <property type="protein sequence ID" value="MVQ45663.1"/>
    <property type="molecule type" value="Genomic_DNA"/>
</dbReference>
<dbReference type="PaxDb" id="166486-ERS852572_01656"/>
<dbReference type="InterPro" id="IPR023806">
    <property type="entry name" value="CHP03905"/>
</dbReference>
<evidence type="ECO:0000256" key="1">
    <source>
        <dbReference type="ARBA" id="ARBA00007405"/>
    </source>
</evidence>
<dbReference type="EMBL" id="QRID01000003">
    <property type="protein sequence ID" value="RHG30032.1"/>
    <property type="molecule type" value="Genomic_DNA"/>
</dbReference>
<evidence type="ECO:0000313" key="8">
    <source>
        <dbReference type="EMBL" id="MTR85492.1"/>
    </source>
</evidence>
<evidence type="ECO:0000313" key="15">
    <source>
        <dbReference type="Proteomes" id="UP000284051"/>
    </source>
</evidence>
<dbReference type="EMBL" id="QSFP01000007">
    <property type="protein sequence ID" value="RHA67700.1"/>
    <property type="molecule type" value="Genomic_DNA"/>
</dbReference>
<evidence type="ECO:0000259" key="6">
    <source>
        <dbReference type="Pfam" id="PF12637"/>
    </source>
</evidence>
<evidence type="ECO:0000313" key="9">
    <source>
        <dbReference type="EMBL" id="MVQ45663.1"/>
    </source>
</evidence>
<evidence type="ECO:0000313" key="7">
    <source>
        <dbReference type="EMBL" id="CUN04457.1"/>
    </source>
</evidence>
<evidence type="ECO:0000313" key="12">
    <source>
        <dbReference type="EMBL" id="RHG30032.1"/>
    </source>
</evidence>
<reference evidence="9 18" key="4">
    <citation type="submission" date="2019-10" db="EMBL/GenBank/DDBJ databases">
        <title>Roseburia spp. ameliorate alcoholic fatty liver via restoration of gut barrier function.</title>
        <authorList>
            <person name="Seo B."/>
            <person name="Ko G."/>
        </authorList>
    </citation>
    <scope>NUCLEOTIDE SEQUENCE [LARGE SCALE GENOMIC DNA]</scope>
    <source>
        <strain evidence="9 18">SNUG30017</strain>
    </source>
</reference>
<dbReference type="EMBL" id="WNAJ01000011">
    <property type="protein sequence ID" value="MTR85492.1"/>
    <property type="molecule type" value="Genomic_DNA"/>
</dbReference>
<organism evidence="7 13">
    <name type="scientific">Roseburia intestinalis</name>
    <dbReference type="NCBI Taxonomy" id="166486"/>
    <lineage>
        <taxon>Bacteria</taxon>
        <taxon>Bacillati</taxon>
        <taxon>Bacillota</taxon>
        <taxon>Clostridia</taxon>
        <taxon>Lachnospirales</taxon>
        <taxon>Lachnospiraceae</taxon>
        <taxon>Roseburia</taxon>
    </lineage>
</organism>
<evidence type="ECO:0000256" key="5">
    <source>
        <dbReference type="ARBA" id="ARBA00047754"/>
    </source>
</evidence>